<evidence type="ECO:0000256" key="8">
    <source>
        <dbReference type="PROSITE-ProRule" id="PRU00284"/>
    </source>
</evidence>
<feature type="domain" description="Methyl-accepting transducer" evidence="10">
    <location>
        <begin position="279"/>
        <end position="515"/>
    </location>
</feature>
<dbReference type="PANTHER" id="PTHR32089:SF112">
    <property type="entry name" value="LYSOZYME-LIKE PROTEIN-RELATED"/>
    <property type="match status" value="1"/>
</dbReference>
<sequence>MRMGKMRSIGTKMNFLFLAAFLLLGAVLTYAANIEMTKGMKNTIIHKVQSDLQMSYAYIDEKYPGDWSVQNGELWKGKTKMSGNFGAVDEVGKLTGDTVTLFLADTRVATNVMVNGKRAVGTQVSAQVAQKVLQEQQTFIGEAKVVNKPYQTAYRPIQDGSNKVIGIWYVGVSQESINSAVLSFLTVFCAVLGAVILLTLVAVLLFTRRMKQRIQRIVSALQAAGNGDFTVHVQDDTEDEIGMIARGYEQMQQNLQHLVRNVSDMAEQVAASSEQLTASAEQTAEASLHVAEAAQGFAQGAETQGQLILQRAAAVSQMKERVADIATSTHIVSEVTSGTTLQAEQGEQLVEETVHQMSSIHDSVSITDEAIRQLHDRSQEIGNILSVMQGISEQTNLLALNASIEAARAGEHGKGFAVVAEEVRKLAEQSQAAASEIAQLIGTTREDASKSVAAMREVSDNVAAGLRISRQAAEKFRSILQGMQDLVPRIQDISAVARHMSAEAQETAGGMQEIAKMSAQATASVQQVAAATEEQSASMEEVKMLADKLEAGAQSLQDVTSSFRIS</sequence>
<evidence type="ECO:0000313" key="13">
    <source>
        <dbReference type="Proteomes" id="UP001156102"/>
    </source>
</evidence>
<dbReference type="Pfam" id="PF17202">
    <property type="entry name" value="sCache_3_3"/>
    <property type="match status" value="1"/>
</dbReference>
<dbReference type="RefSeq" id="WP_254760267.1">
    <property type="nucleotide sequence ID" value="NZ_JANCLT010000011.1"/>
</dbReference>
<feature type="domain" description="HAMP" evidence="11">
    <location>
        <begin position="208"/>
        <end position="260"/>
    </location>
</feature>
<dbReference type="CDD" id="cd06225">
    <property type="entry name" value="HAMP"/>
    <property type="match status" value="1"/>
</dbReference>
<dbReference type="AlphaFoldDB" id="A0AA42BRF4"/>
<keyword evidence="3 9" id="KW-0812">Transmembrane</keyword>
<dbReference type="GO" id="GO:0007165">
    <property type="term" value="P:signal transduction"/>
    <property type="evidence" value="ECO:0007669"/>
    <property type="project" value="UniProtKB-KW"/>
</dbReference>
<keyword evidence="2" id="KW-1003">Cell membrane</keyword>
<evidence type="ECO:0000259" key="10">
    <source>
        <dbReference type="PROSITE" id="PS50111"/>
    </source>
</evidence>
<organism evidence="12 13">
    <name type="scientific">Ectobacillus ponti</name>
    <dbReference type="NCBI Taxonomy" id="2961894"/>
    <lineage>
        <taxon>Bacteria</taxon>
        <taxon>Bacillati</taxon>
        <taxon>Bacillota</taxon>
        <taxon>Bacilli</taxon>
        <taxon>Bacillales</taxon>
        <taxon>Bacillaceae</taxon>
        <taxon>Ectobacillus</taxon>
    </lineage>
</organism>
<evidence type="ECO:0000256" key="3">
    <source>
        <dbReference type="ARBA" id="ARBA00022692"/>
    </source>
</evidence>
<dbReference type="InterPro" id="IPR003660">
    <property type="entry name" value="HAMP_dom"/>
</dbReference>
<dbReference type="SMART" id="SM00283">
    <property type="entry name" value="MA"/>
    <property type="match status" value="1"/>
</dbReference>
<dbReference type="InterPro" id="IPR004089">
    <property type="entry name" value="MCPsignal_dom"/>
</dbReference>
<evidence type="ECO:0000313" key="12">
    <source>
        <dbReference type="EMBL" id="MCP8970346.1"/>
    </source>
</evidence>
<keyword evidence="6 8" id="KW-0807">Transducer</keyword>
<dbReference type="Pfam" id="PF00672">
    <property type="entry name" value="HAMP"/>
    <property type="match status" value="1"/>
</dbReference>
<evidence type="ECO:0000259" key="11">
    <source>
        <dbReference type="PROSITE" id="PS50885"/>
    </source>
</evidence>
<dbReference type="InterPro" id="IPR029151">
    <property type="entry name" value="Sensor-like_sf"/>
</dbReference>
<keyword evidence="13" id="KW-1185">Reference proteome</keyword>
<dbReference type="SUPFAM" id="SSF103190">
    <property type="entry name" value="Sensory domain-like"/>
    <property type="match status" value="1"/>
</dbReference>
<evidence type="ECO:0000256" key="2">
    <source>
        <dbReference type="ARBA" id="ARBA00022475"/>
    </source>
</evidence>
<dbReference type="SUPFAM" id="SSF58104">
    <property type="entry name" value="Methyl-accepting chemotaxis protein (MCP) signaling domain"/>
    <property type="match status" value="1"/>
</dbReference>
<dbReference type="EMBL" id="JANCLT010000011">
    <property type="protein sequence ID" value="MCP8970346.1"/>
    <property type="molecule type" value="Genomic_DNA"/>
</dbReference>
<keyword evidence="5 9" id="KW-0472">Membrane</keyword>
<protein>
    <submittedName>
        <fullName evidence="12">Methyl-accepting chemotaxis protein</fullName>
    </submittedName>
</protein>
<accession>A0AA42BRF4</accession>
<gene>
    <name evidence="12" type="ORF">NK662_17635</name>
</gene>
<evidence type="ECO:0000256" key="5">
    <source>
        <dbReference type="ARBA" id="ARBA00023136"/>
    </source>
</evidence>
<dbReference type="PROSITE" id="PS50885">
    <property type="entry name" value="HAMP"/>
    <property type="match status" value="1"/>
</dbReference>
<evidence type="ECO:0000256" key="1">
    <source>
        <dbReference type="ARBA" id="ARBA00004651"/>
    </source>
</evidence>
<dbReference type="GO" id="GO:0005886">
    <property type="term" value="C:plasma membrane"/>
    <property type="evidence" value="ECO:0007669"/>
    <property type="project" value="UniProtKB-SubCell"/>
</dbReference>
<comment type="similarity">
    <text evidence="7">Belongs to the methyl-accepting chemotaxis (MCP) protein family.</text>
</comment>
<dbReference type="SMART" id="SM00304">
    <property type="entry name" value="HAMP"/>
    <property type="match status" value="1"/>
</dbReference>
<name>A0AA42BRF4_9BACI</name>
<dbReference type="Gene3D" id="6.10.340.10">
    <property type="match status" value="1"/>
</dbReference>
<comment type="caution">
    <text evidence="12">The sequence shown here is derived from an EMBL/GenBank/DDBJ whole genome shotgun (WGS) entry which is preliminary data.</text>
</comment>
<evidence type="ECO:0000256" key="6">
    <source>
        <dbReference type="ARBA" id="ARBA00023224"/>
    </source>
</evidence>
<evidence type="ECO:0000256" key="4">
    <source>
        <dbReference type="ARBA" id="ARBA00022989"/>
    </source>
</evidence>
<keyword evidence="4 9" id="KW-1133">Transmembrane helix</keyword>
<proteinExistence type="inferred from homology"/>
<dbReference type="CDD" id="cd11386">
    <property type="entry name" value="MCP_signal"/>
    <property type="match status" value="1"/>
</dbReference>
<evidence type="ECO:0000256" key="9">
    <source>
        <dbReference type="SAM" id="Phobius"/>
    </source>
</evidence>
<dbReference type="Proteomes" id="UP001156102">
    <property type="component" value="Unassembled WGS sequence"/>
</dbReference>
<feature type="transmembrane region" description="Helical" evidence="9">
    <location>
        <begin position="181"/>
        <end position="206"/>
    </location>
</feature>
<dbReference type="InterPro" id="IPR033463">
    <property type="entry name" value="sCache_3"/>
</dbReference>
<reference evidence="12" key="1">
    <citation type="submission" date="2022-07" db="EMBL/GenBank/DDBJ databases">
        <authorList>
            <person name="Li W.-J."/>
            <person name="Deng Q.-Q."/>
        </authorList>
    </citation>
    <scope>NUCLEOTIDE SEQUENCE</scope>
    <source>
        <strain evidence="12">SYSU M60031</strain>
    </source>
</reference>
<dbReference type="PROSITE" id="PS50111">
    <property type="entry name" value="CHEMOTAXIS_TRANSDUC_2"/>
    <property type="match status" value="1"/>
</dbReference>
<comment type="subcellular location">
    <subcellularLocation>
        <location evidence="1">Cell membrane</location>
        <topology evidence="1">Multi-pass membrane protein</topology>
    </subcellularLocation>
</comment>
<dbReference type="PANTHER" id="PTHR32089">
    <property type="entry name" value="METHYL-ACCEPTING CHEMOTAXIS PROTEIN MCPB"/>
    <property type="match status" value="1"/>
</dbReference>
<dbReference type="Gene3D" id="1.10.287.950">
    <property type="entry name" value="Methyl-accepting chemotaxis protein"/>
    <property type="match status" value="1"/>
</dbReference>
<evidence type="ECO:0000256" key="7">
    <source>
        <dbReference type="ARBA" id="ARBA00029447"/>
    </source>
</evidence>
<dbReference type="Pfam" id="PF00015">
    <property type="entry name" value="MCPsignal"/>
    <property type="match status" value="1"/>
</dbReference>